<accession>A0ABN2XYX1</accession>
<name>A0ABN2XYX1_9ACTN</name>
<gene>
    <name evidence="1" type="ORF">GCM10009802_21160</name>
</gene>
<evidence type="ECO:0000313" key="1">
    <source>
        <dbReference type="EMBL" id="GAA2119146.1"/>
    </source>
</evidence>
<sequence>MRACGRRAALAARWDKQGRGRAGTVVDGHDGLLAQGMGVGGHRAGPSAGARARGRLRAVFGIAKGGKRPVAGAKGER</sequence>
<organism evidence="1 2">
    <name type="scientific">Streptomyces synnematoformans</name>
    <dbReference type="NCBI Taxonomy" id="415721"/>
    <lineage>
        <taxon>Bacteria</taxon>
        <taxon>Bacillati</taxon>
        <taxon>Actinomycetota</taxon>
        <taxon>Actinomycetes</taxon>
        <taxon>Kitasatosporales</taxon>
        <taxon>Streptomycetaceae</taxon>
        <taxon>Streptomyces</taxon>
    </lineage>
</organism>
<protein>
    <recommendedName>
        <fullName evidence="3">Transposase</fullName>
    </recommendedName>
</protein>
<evidence type="ECO:0008006" key="3">
    <source>
        <dbReference type="Google" id="ProtNLM"/>
    </source>
</evidence>
<dbReference type="EMBL" id="BAAAPF010000045">
    <property type="protein sequence ID" value="GAA2119146.1"/>
    <property type="molecule type" value="Genomic_DNA"/>
</dbReference>
<comment type="caution">
    <text evidence="1">The sequence shown here is derived from an EMBL/GenBank/DDBJ whole genome shotgun (WGS) entry which is preliminary data.</text>
</comment>
<keyword evidence="2" id="KW-1185">Reference proteome</keyword>
<proteinExistence type="predicted"/>
<dbReference type="Proteomes" id="UP001500443">
    <property type="component" value="Unassembled WGS sequence"/>
</dbReference>
<evidence type="ECO:0000313" key="2">
    <source>
        <dbReference type="Proteomes" id="UP001500443"/>
    </source>
</evidence>
<reference evidence="1 2" key="1">
    <citation type="journal article" date="2019" name="Int. J. Syst. Evol. Microbiol.">
        <title>The Global Catalogue of Microorganisms (GCM) 10K type strain sequencing project: providing services to taxonomists for standard genome sequencing and annotation.</title>
        <authorList>
            <consortium name="The Broad Institute Genomics Platform"/>
            <consortium name="The Broad Institute Genome Sequencing Center for Infectious Disease"/>
            <person name="Wu L."/>
            <person name="Ma J."/>
        </authorList>
    </citation>
    <scope>NUCLEOTIDE SEQUENCE [LARGE SCALE GENOMIC DNA]</scope>
    <source>
        <strain evidence="1 2">JCM 15481</strain>
    </source>
</reference>